<comment type="caution">
    <text evidence="1">The sequence shown here is derived from an EMBL/GenBank/DDBJ whole genome shotgun (WGS) entry which is preliminary data.</text>
</comment>
<organism evidence="1 2">
    <name type="scientific">Canavalia gladiata</name>
    <name type="common">Sword bean</name>
    <name type="synonym">Dolichos gladiatus</name>
    <dbReference type="NCBI Taxonomy" id="3824"/>
    <lineage>
        <taxon>Eukaryota</taxon>
        <taxon>Viridiplantae</taxon>
        <taxon>Streptophyta</taxon>
        <taxon>Embryophyta</taxon>
        <taxon>Tracheophyta</taxon>
        <taxon>Spermatophyta</taxon>
        <taxon>Magnoliopsida</taxon>
        <taxon>eudicotyledons</taxon>
        <taxon>Gunneridae</taxon>
        <taxon>Pentapetalae</taxon>
        <taxon>rosids</taxon>
        <taxon>fabids</taxon>
        <taxon>Fabales</taxon>
        <taxon>Fabaceae</taxon>
        <taxon>Papilionoideae</taxon>
        <taxon>50 kb inversion clade</taxon>
        <taxon>NPAAA clade</taxon>
        <taxon>indigoferoid/millettioid clade</taxon>
        <taxon>Phaseoleae</taxon>
        <taxon>Canavalia</taxon>
    </lineage>
</organism>
<evidence type="ECO:0000313" key="2">
    <source>
        <dbReference type="Proteomes" id="UP001367508"/>
    </source>
</evidence>
<accession>A0AAN9JWM4</accession>
<protein>
    <submittedName>
        <fullName evidence="1">Uncharacterized protein</fullName>
    </submittedName>
</protein>
<name>A0AAN9JWM4_CANGL</name>
<dbReference type="Proteomes" id="UP001367508">
    <property type="component" value="Unassembled WGS sequence"/>
</dbReference>
<sequence>MNSGLRDLLFQLAGFLNWKQRGRLFTHFEQDLFRSFLFHLSSWWVLTSRQGLIESCECFYRGKWIVSKLLAAKVG</sequence>
<gene>
    <name evidence="1" type="ORF">VNO77_43367</name>
</gene>
<dbReference type="EMBL" id="JAYMYQ010000011">
    <property type="protein sequence ID" value="KAK7305461.1"/>
    <property type="molecule type" value="Genomic_DNA"/>
</dbReference>
<proteinExistence type="predicted"/>
<dbReference type="AlphaFoldDB" id="A0AAN9JWM4"/>
<reference evidence="1 2" key="1">
    <citation type="submission" date="2024-01" db="EMBL/GenBank/DDBJ databases">
        <title>The genomes of 5 underutilized Papilionoideae crops provide insights into root nodulation and disease resistanc.</title>
        <authorList>
            <person name="Jiang F."/>
        </authorList>
    </citation>
    <scope>NUCLEOTIDE SEQUENCE [LARGE SCALE GENOMIC DNA]</scope>
    <source>
        <strain evidence="1">LVBAO_FW01</strain>
        <tissue evidence="1">Leaves</tissue>
    </source>
</reference>
<keyword evidence="2" id="KW-1185">Reference proteome</keyword>
<evidence type="ECO:0000313" key="1">
    <source>
        <dbReference type="EMBL" id="KAK7305461.1"/>
    </source>
</evidence>